<reference evidence="9 10" key="1">
    <citation type="submission" date="2018-08" db="EMBL/GenBank/DDBJ databases">
        <title>A genome reference for cultivated species of the human gut microbiota.</title>
        <authorList>
            <person name="Zou Y."/>
            <person name="Xue W."/>
            <person name="Luo G."/>
        </authorList>
    </citation>
    <scope>NUCLEOTIDE SEQUENCE [LARGE SCALE GENOMIC DNA]</scope>
    <source>
        <strain evidence="8 9">OM08-14</strain>
        <strain evidence="7 10">TF10-3AC</strain>
    </source>
</reference>
<dbReference type="EMBL" id="QSQT01000014">
    <property type="protein sequence ID" value="RGK55866.1"/>
    <property type="molecule type" value="Genomic_DNA"/>
</dbReference>
<comment type="subcellular location">
    <subcellularLocation>
        <location evidence="1">Cell outer membrane</location>
    </subcellularLocation>
</comment>
<evidence type="ECO:0000313" key="9">
    <source>
        <dbReference type="Proteomes" id="UP000260780"/>
    </source>
</evidence>
<organism evidence="8 9">
    <name type="scientific">Phocaeicola plebeius</name>
    <dbReference type="NCBI Taxonomy" id="310297"/>
    <lineage>
        <taxon>Bacteria</taxon>
        <taxon>Pseudomonadati</taxon>
        <taxon>Bacteroidota</taxon>
        <taxon>Bacteroidia</taxon>
        <taxon>Bacteroidales</taxon>
        <taxon>Bacteroidaceae</taxon>
        <taxon>Phocaeicola</taxon>
    </lineage>
</organism>
<evidence type="ECO:0000313" key="10">
    <source>
        <dbReference type="Proteomes" id="UP000260862"/>
    </source>
</evidence>
<keyword evidence="10" id="KW-1185">Reference proteome</keyword>
<keyword evidence="3" id="KW-0998">Cell outer membrane</keyword>
<dbReference type="InterPro" id="IPR012910">
    <property type="entry name" value="Plug_dom"/>
</dbReference>
<dbReference type="Proteomes" id="UP000260780">
    <property type="component" value="Unassembled WGS sequence"/>
</dbReference>
<dbReference type="InterPro" id="IPR036942">
    <property type="entry name" value="Beta-barrel_TonB_sf"/>
</dbReference>
<evidence type="ECO:0000256" key="1">
    <source>
        <dbReference type="ARBA" id="ARBA00004442"/>
    </source>
</evidence>
<dbReference type="Pfam" id="PF14905">
    <property type="entry name" value="OMP_b-brl_3"/>
    <property type="match status" value="1"/>
</dbReference>
<dbReference type="GO" id="GO:0009279">
    <property type="term" value="C:cell outer membrane"/>
    <property type="evidence" value="ECO:0007669"/>
    <property type="project" value="UniProtKB-SubCell"/>
</dbReference>
<dbReference type="Proteomes" id="UP000260862">
    <property type="component" value="Unassembled WGS sequence"/>
</dbReference>
<keyword evidence="4" id="KW-0732">Signal</keyword>
<dbReference type="RefSeq" id="WP_117672649.1">
    <property type="nucleotide sequence ID" value="NZ_CABOGR010000014.1"/>
</dbReference>
<feature type="domain" description="TonB-dependent receptor plug" evidence="5">
    <location>
        <begin position="125"/>
        <end position="203"/>
    </location>
</feature>
<keyword evidence="2" id="KW-0472">Membrane</keyword>
<evidence type="ECO:0000256" key="3">
    <source>
        <dbReference type="ARBA" id="ARBA00023237"/>
    </source>
</evidence>
<feature type="signal peptide" evidence="4">
    <location>
        <begin position="1"/>
        <end position="21"/>
    </location>
</feature>
<evidence type="ECO:0000259" key="6">
    <source>
        <dbReference type="Pfam" id="PF14905"/>
    </source>
</evidence>
<accession>A0A3E4WEF7</accession>
<protein>
    <submittedName>
        <fullName evidence="8">TonB-dependent receptor</fullName>
    </submittedName>
</protein>
<evidence type="ECO:0000313" key="8">
    <source>
        <dbReference type="EMBL" id="RGM40565.1"/>
    </source>
</evidence>
<evidence type="ECO:0000259" key="5">
    <source>
        <dbReference type="Pfam" id="PF07715"/>
    </source>
</evidence>
<dbReference type="InterPro" id="IPR041700">
    <property type="entry name" value="OMP_b-brl_3"/>
</dbReference>
<dbReference type="AlphaFoldDB" id="A0A3E4WEF7"/>
<dbReference type="EMBL" id="QSTF01000015">
    <property type="protein sequence ID" value="RGM40565.1"/>
    <property type="molecule type" value="Genomic_DNA"/>
</dbReference>
<evidence type="ECO:0000313" key="7">
    <source>
        <dbReference type="EMBL" id="RGK55866.1"/>
    </source>
</evidence>
<keyword evidence="8" id="KW-0675">Receptor</keyword>
<dbReference type="SUPFAM" id="SSF56935">
    <property type="entry name" value="Porins"/>
    <property type="match status" value="1"/>
</dbReference>
<gene>
    <name evidence="8" type="ORF">DXC17_07720</name>
    <name evidence="7" type="ORF">DXD04_08685</name>
</gene>
<sequence length="774" mass="87320">MHTIGKALLLLCSLTSAGEIAAQTVSGKLIDENKQPLPYANVVLLALPDSTFVTGTVTAEDGTFSLNTTTPNQLVRISSIGYNTVYKPIQPANLGVIQLTSDTQQLGEVVVKADLPKMQLKGDAMITTVTGSVLEKAGTGEDLLNKIPGVSAEDEEVNVFGSGTAEIYINGRKVRDNSEIDQLSSEQIKRVEVVKNPGARYDASVKAVIRIITKKAAGEGFGFNNRFVTRHRRTYGWTTFDQFNFNYRKGGFDLSGTLFGGRFRNGNNQQIGMKTYLDKLWEQKMDASYGKNSNSNVQGILSLNYQFNEKHSMGVRYDMDKYFNSSGDWRYTANIYADQELYENNASTMIGEDPSTRHSLNYYYNGQIGDWNIDFNADGLWNVKEESQHTREITNGETENNVNTFNKNNGTLYATKLIVSYPLWKGNLSFGGEYSHTSRTNLYHNQEGILDNDDSKIKEGSTAAFMDYSHSFGKVDVQAGVRYENVKFDYYEQGKHIDEQSRTFNNVFPSVNINFPIGKTQIQLSYSGGITRPSYDMLRGNIYYGNRYTYQTGNPFLKPIINQDLIFSASYKWVNFSFTYNRTKDDIIQVCEPYSEADPTISLLKTVNTEPYNNIISAITLSPTISWWSPQLTAQVFKQWLHAEGPDGKLTLSKPRTIIVWRNSFTLPAGFLFDVDGTYYTKGHSQNMYMGINSLDVSMGLYKSFFKERLSFQLQVTNLLEKDDVDCTIYSGIKTTTDYITNFRRISLTMRYKFNATKSKYKGTGAGESQKNRM</sequence>
<dbReference type="Gene3D" id="2.170.130.10">
    <property type="entry name" value="TonB-dependent receptor, plug domain"/>
    <property type="match status" value="1"/>
</dbReference>
<dbReference type="Pfam" id="PF07715">
    <property type="entry name" value="Plug"/>
    <property type="match status" value="1"/>
</dbReference>
<comment type="caution">
    <text evidence="8">The sequence shown here is derived from an EMBL/GenBank/DDBJ whole genome shotgun (WGS) entry which is preliminary data.</text>
</comment>
<proteinExistence type="predicted"/>
<evidence type="ECO:0000256" key="2">
    <source>
        <dbReference type="ARBA" id="ARBA00023136"/>
    </source>
</evidence>
<dbReference type="SUPFAM" id="SSF49464">
    <property type="entry name" value="Carboxypeptidase regulatory domain-like"/>
    <property type="match status" value="1"/>
</dbReference>
<evidence type="ECO:0000256" key="4">
    <source>
        <dbReference type="SAM" id="SignalP"/>
    </source>
</evidence>
<dbReference type="Pfam" id="PF13715">
    <property type="entry name" value="CarbopepD_reg_2"/>
    <property type="match status" value="1"/>
</dbReference>
<dbReference type="InterPro" id="IPR037066">
    <property type="entry name" value="Plug_dom_sf"/>
</dbReference>
<dbReference type="Gene3D" id="2.40.170.20">
    <property type="entry name" value="TonB-dependent receptor, beta-barrel domain"/>
    <property type="match status" value="1"/>
</dbReference>
<feature type="chain" id="PRO_5041810617" evidence="4">
    <location>
        <begin position="22"/>
        <end position="774"/>
    </location>
</feature>
<name>A0A3E4WEF7_9BACT</name>
<feature type="domain" description="Outer membrane protein beta-barrel" evidence="6">
    <location>
        <begin position="373"/>
        <end position="752"/>
    </location>
</feature>
<dbReference type="InterPro" id="IPR008969">
    <property type="entry name" value="CarboxyPept-like_regulatory"/>
</dbReference>